<feature type="domain" description="Protein kinase" evidence="1">
    <location>
        <begin position="198"/>
        <end position="498"/>
    </location>
</feature>
<reference evidence="2 3" key="1">
    <citation type="submission" date="2018-11" db="EMBL/GenBank/DDBJ databases">
        <title>Genome sequence and assembly of Colletotrichum spinosum.</title>
        <authorList>
            <person name="Gan P."/>
            <person name="Shirasu K."/>
        </authorList>
    </citation>
    <scope>NUCLEOTIDE SEQUENCE [LARGE SCALE GENOMIC DNA]</scope>
    <source>
        <strain evidence="2 3">CBS 515.97</strain>
    </source>
</reference>
<dbReference type="Proteomes" id="UP000295083">
    <property type="component" value="Unassembled WGS sequence"/>
</dbReference>
<dbReference type="AlphaFoldDB" id="A0A4R8Q764"/>
<accession>A0A4R8Q764</accession>
<name>A0A4R8Q764_9PEZI</name>
<keyword evidence="3" id="KW-1185">Reference proteome</keyword>
<organism evidence="2 3">
    <name type="scientific">Colletotrichum spinosum</name>
    <dbReference type="NCBI Taxonomy" id="1347390"/>
    <lineage>
        <taxon>Eukaryota</taxon>
        <taxon>Fungi</taxon>
        <taxon>Dikarya</taxon>
        <taxon>Ascomycota</taxon>
        <taxon>Pezizomycotina</taxon>
        <taxon>Sordariomycetes</taxon>
        <taxon>Hypocreomycetidae</taxon>
        <taxon>Glomerellales</taxon>
        <taxon>Glomerellaceae</taxon>
        <taxon>Colletotrichum</taxon>
        <taxon>Colletotrichum orbiculare species complex</taxon>
    </lineage>
</organism>
<dbReference type="GO" id="GO:0004672">
    <property type="term" value="F:protein kinase activity"/>
    <property type="evidence" value="ECO:0007669"/>
    <property type="project" value="InterPro"/>
</dbReference>
<dbReference type="PROSITE" id="PS50011">
    <property type="entry name" value="PROTEIN_KINASE_DOM"/>
    <property type="match status" value="1"/>
</dbReference>
<evidence type="ECO:0000313" key="3">
    <source>
        <dbReference type="Proteomes" id="UP000295083"/>
    </source>
</evidence>
<protein>
    <recommendedName>
        <fullName evidence="1">Protein kinase domain-containing protein</fullName>
    </recommendedName>
</protein>
<dbReference type="PANTHER" id="PTHR37542:SF1">
    <property type="entry name" value="PRION-INHIBITION AND PROPAGATION HELO DOMAIN-CONTAINING PROTEIN"/>
    <property type="match status" value="1"/>
</dbReference>
<gene>
    <name evidence="2" type="ORF">C8035_v011129</name>
</gene>
<proteinExistence type="predicted"/>
<dbReference type="PANTHER" id="PTHR37542">
    <property type="entry name" value="HELO DOMAIN-CONTAINING PROTEIN-RELATED"/>
    <property type="match status" value="1"/>
</dbReference>
<dbReference type="SUPFAM" id="SSF56112">
    <property type="entry name" value="Protein kinase-like (PK-like)"/>
    <property type="match status" value="1"/>
</dbReference>
<evidence type="ECO:0000313" key="2">
    <source>
        <dbReference type="EMBL" id="TDZ29623.1"/>
    </source>
</evidence>
<evidence type="ECO:0000259" key="1">
    <source>
        <dbReference type="PROSITE" id="PS50011"/>
    </source>
</evidence>
<sequence>MSVELVLAAVSAADLCLKYGNVLIGVYRDIKEAHEAVQSKLLMVEAIWSKTTIQVEFVKRVARVLEEEHCRIHLDVLEALKSKLMAAISKIELVVKSDSGVRRWKYARLRETIDDSIFQLQQWQTIFDPSWYLILRMGNRFIDEELAKQSAEVDVPQPPSSSRSTSLTLVSAQSLRGTMKGEDVSGVHITLPEEGLDWNRTRKIEYSTTTLVYRRGSGKASAVDSITCQGNLDISRVKKDSEGLARKLCREGIKEFGLLSCQGIIKRKDPETKGLASINLAFRLPLGLKEDTPVSLRKQLLNGRTSSLSRILDIAKQLARAVSYIHSLDFVHKNIRPETILVFPDNSADSPSQLGSAHLVGFDSFRNVNFHTMRVGDDAWERNLYRHPTRQGVQAQDVYVMQHDVYSLGVCLLELGLWESFVEYKARGNKSTVITIPGRCLGLNLDDFAFQPGNTQTARVKTELTRLAKSQLPFRMGDRYTSVVITCLTCLDPDNEDFGGEDMQDDDGILVGVRFIEKVLVRLGEISL</sequence>
<dbReference type="Gene3D" id="1.10.510.10">
    <property type="entry name" value="Transferase(Phosphotransferase) domain 1"/>
    <property type="match status" value="1"/>
</dbReference>
<dbReference type="EMBL" id="QAPG01000207">
    <property type="protein sequence ID" value="TDZ29623.1"/>
    <property type="molecule type" value="Genomic_DNA"/>
</dbReference>
<dbReference type="InterPro" id="IPR011009">
    <property type="entry name" value="Kinase-like_dom_sf"/>
</dbReference>
<dbReference type="InterPro" id="IPR000719">
    <property type="entry name" value="Prot_kinase_dom"/>
</dbReference>
<dbReference type="GO" id="GO:0005524">
    <property type="term" value="F:ATP binding"/>
    <property type="evidence" value="ECO:0007669"/>
    <property type="project" value="InterPro"/>
</dbReference>
<comment type="caution">
    <text evidence="2">The sequence shown here is derived from an EMBL/GenBank/DDBJ whole genome shotgun (WGS) entry which is preliminary data.</text>
</comment>